<proteinExistence type="predicted"/>
<feature type="signal peptide" evidence="3">
    <location>
        <begin position="1"/>
        <end position="26"/>
    </location>
</feature>
<feature type="region of interest" description="Disordered" evidence="1">
    <location>
        <begin position="83"/>
        <end position="164"/>
    </location>
</feature>
<dbReference type="Proteomes" id="UP001221898">
    <property type="component" value="Unassembled WGS sequence"/>
</dbReference>
<sequence length="220" mass="23559">MTPCPLARPLLALCPVLLLLTAPCFPSDTGGWGGARVLHSTALNEKQCSVACSADTACSRSLFEKQDKKCYFYRLTRQERKIRADSRPTGGDTGYAFPQGEKTPVLQNSSSQAHGTDPASLPRGSVAALAGSQTDTGTTPTTTKRGDGSTAKATTNGTTGGPLSRKPVDSITLLAVLLFGLLFFVVTVVLFLRKAYESYQKRDYTQMDYLINGMYTDSGV</sequence>
<dbReference type="Pfam" id="PF17823">
    <property type="entry name" value="DUF5585"/>
    <property type="match status" value="1"/>
</dbReference>
<keyword evidence="2" id="KW-0472">Membrane</keyword>
<dbReference type="InterPro" id="IPR041056">
    <property type="entry name" value="DUF5585"/>
</dbReference>
<feature type="domain" description="Apple" evidence="4">
    <location>
        <begin position="41"/>
        <end position="83"/>
    </location>
</feature>
<evidence type="ECO:0000256" key="3">
    <source>
        <dbReference type="SAM" id="SignalP"/>
    </source>
</evidence>
<dbReference type="Pfam" id="PF00024">
    <property type="entry name" value="PAN_1"/>
    <property type="match status" value="1"/>
</dbReference>
<evidence type="ECO:0000313" key="5">
    <source>
        <dbReference type="EMBL" id="KAJ8396655.1"/>
    </source>
</evidence>
<feature type="transmembrane region" description="Helical" evidence="2">
    <location>
        <begin position="171"/>
        <end position="192"/>
    </location>
</feature>
<keyword evidence="2" id="KW-0812">Transmembrane</keyword>
<keyword evidence="6" id="KW-1185">Reference proteome</keyword>
<name>A0AAD7S613_9TELE</name>
<gene>
    <name evidence="5" type="ORF">AAFF_G00014930</name>
</gene>
<dbReference type="AlphaFoldDB" id="A0AAD7S613"/>
<evidence type="ECO:0000259" key="4">
    <source>
        <dbReference type="Pfam" id="PF00024"/>
    </source>
</evidence>
<feature type="compositionally biased region" description="Low complexity" evidence="1">
    <location>
        <begin position="131"/>
        <end position="157"/>
    </location>
</feature>
<reference evidence="5" key="1">
    <citation type="journal article" date="2023" name="Science">
        <title>Genome structures resolve the early diversification of teleost fishes.</title>
        <authorList>
            <person name="Parey E."/>
            <person name="Louis A."/>
            <person name="Montfort J."/>
            <person name="Bouchez O."/>
            <person name="Roques C."/>
            <person name="Iampietro C."/>
            <person name="Lluch J."/>
            <person name="Castinel A."/>
            <person name="Donnadieu C."/>
            <person name="Desvignes T."/>
            <person name="Floi Bucao C."/>
            <person name="Jouanno E."/>
            <person name="Wen M."/>
            <person name="Mejri S."/>
            <person name="Dirks R."/>
            <person name="Jansen H."/>
            <person name="Henkel C."/>
            <person name="Chen W.J."/>
            <person name="Zahm M."/>
            <person name="Cabau C."/>
            <person name="Klopp C."/>
            <person name="Thompson A.W."/>
            <person name="Robinson-Rechavi M."/>
            <person name="Braasch I."/>
            <person name="Lecointre G."/>
            <person name="Bobe J."/>
            <person name="Postlethwait J.H."/>
            <person name="Berthelot C."/>
            <person name="Roest Crollius H."/>
            <person name="Guiguen Y."/>
        </authorList>
    </citation>
    <scope>NUCLEOTIDE SEQUENCE</scope>
    <source>
        <strain evidence="5">NC1722</strain>
    </source>
</reference>
<keyword evidence="3" id="KW-0732">Signal</keyword>
<dbReference type="InterPro" id="IPR003609">
    <property type="entry name" value="Pan_app"/>
</dbReference>
<feature type="compositionally biased region" description="Polar residues" evidence="1">
    <location>
        <begin position="105"/>
        <end position="114"/>
    </location>
</feature>
<dbReference type="EMBL" id="JAINUG010000104">
    <property type="protein sequence ID" value="KAJ8396655.1"/>
    <property type="molecule type" value="Genomic_DNA"/>
</dbReference>
<evidence type="ECO:0000256" key="1">
    <source>
        <dbReference type="SAM" id="MobiDB-lite"/>
    </source>
</evidence>
<protein>
    <recommendedName>
        <fullName evidence="4">Apple domain-containing protein</fullName>
    </recommendedName>
</protein>
<accession>A0AAD7S613</accession>
<keyword evidence="2" id="KW-1133">Transmembrane helix</keyword>
<comment type="caution">
    <text evidence="5">The sequence shown here is derived from an EMBL/GenBank/DDBJ whole genome shotgun (WGS) entry which is preliminary data.</text>
</comment>
<feature type="chain" id="PRO_5042137103" description="Apple domain-containing protein" evidence="3">
    <location>
        <begin position="27"/>
        <end position="220"/>
    </location>
</feature>
<organism evidence="5 6">
    <name type="scientific">Aldrovandia affinis</name>
    <dbReference type="NCBI Taxonomy" id="143900"/>
    <lineage>
        <taxon>Eukaryota</taxon>
        <taxon>Metazoa</taxon>
        <taxon>Chordata</taxon>
        <taxon>Craniata</taxon>
        <taxon>Vertebrata</taxon>
        <taxon>Euteleostomi</taxon>
        <taxon>Actinopterygii</taxon>
        <taxon>Neopterygii</taxon>
        <taxon>Teleostei</taxon>
        <taxon>Notacanthiformes</taxon>
        <taxon>Halosauridae</taxon>
        <taxon>Aldrovandia</taxon>
    </lineage>
</organism>
<evidence type="ECO:0000313" key="6">
    <source>
        <dbReference type="Proteomes" id="UP001221898"/>
    </source>
</evidence>
<evidence type="ECO:0000256" key="2">
    <source>
        <dbReference type="SAM" id="Phobius"/>
    </source>
</evidence>